<dbReference type="KEGG" id="aser:Asera_20470"/>
<name>A0A810KZN7_9ACTN</name>
<dbReference type="RefSeq" id="WP_030446707.1">
    <property type="nucleotide sequence ID" value="NZ_AP023354.1"/>
</dbReference>
<reference evidence="1" key="1">
    <citation type="submission" date="2020-08" db="EMBL/GenBank/DDBJ databases">
        <title>Whole genome shotgun sequence of Actinocatenispora sera NBRC 101916.</title>
        <authorList>
            <person name="Komaki H."/>
            <person name="Tamura T."/>
        </authorList>
    </citation>
    <scope>NUCLEOTIDE SEQUENCE</scope>
    <source>
        <strain evidence="1">NBRC 101916</strain>
    </source>
</reference>
<dbReference type="OrthoDB" id="9803617at2"/>
<evidence type="ECO:0000313" key="1">
    <source>
        <dbReference type="EMBL" id="BCJ27939.1"/>
    </source>
</evidence>
<dbReference type="EMBL" id="AP023354">
    <property type="protein sequence ID" value="BCJ27939.1"/>
    <property type="molecule type" value="Genomic_DNA"/>
</dbReference>
<organism evidence="1 2">
    <name type="scientific">Actinocatenispora sera</name>
    <dbReference type="NCBI Taxonomy" id="390989"/>
    <lineage>
        <taxon>Bacteria</taxon>
        <taxon>Bacillati</taxon>
        <taxon>Actinomycetota</taxon>
        <taxon>Actinomycetes</taxon>
        <taxon>Micromonosporales</taxon>
        <taxon>Micromonosporaceae</taxon>
        <taxon>Actinocatenispora</taxon>
    </lineage>
</organism>
<evidence type="ECO:0000313" key="2">
    <source>
        <dbReference type="Proteomes" id="UP000680750"/>
    </source>
</evidence>
<sequence length="71" mass="7825">MAQKVSVKVNGRTVARFPVGHADHGDPIGCDGWFKAIPVVDRETKRDKHANVSICGPDGTVLRVWTEGRWV</sequence>
<proteinExistence type="predicted"/>
<gene>
    <name evidence="1" type="ORF">Asera_20470</name>
</gene>
<dbReference type="AlphaFoldDB" id="A0A810KZN7"/>
<dbReference type="Proteomes" id="UP000680750">
    <property type="component" value="Chromosome"/>
</dbReference>
<keyword evidence="2" id="KW-1185">Reference proteome</keyword>
<protein>
    <submittedName>
        <fullName evidence="1">Uncharacterized protein</fullName>
    </submittedName>
</protein>
<accession>A0A810KZN7</accession>